<dbReference type="Pfam" id="PF04500">
    <property type="entry name" value="FLYWCH"/>
    <property type="match status" value="2"/>
</dbReference>
<protein>
    <recommendedName>
        <fullName evidence="5">FLYWCH-type domain-containing protein</fullName>
    </recommendedName>
</protein>
<proteinExistence type="predicted"/>
<accession>A0A834MFF7</accession>
<feature type="domain" description="FLYWCH-type" evidence="5">
    <location>
        <begin position="40"/>
        <end position="94"/>
    </location>
</feature>
<feature type="domain" description="FLYWCH-type" evidence="5">
    <location>
        <begin position="123"/>
        <end position="178"/>
    </location>
</feature>
<keyword evidence="7" id="KW-1185">Reference proteome</keyword>
<comment type="caution">
    <text evidence="6">The sequence shown here is derived from an EMBL/GenBank/DDBJ whole genome shotgun (WGS) entry which is preliminary data.</text>
</comment>
<organism evidence="6 7">
    <name type="scientific">Rhynchophorus ferrugineus</name>
    <name type="common">Red palm weevil</name>
    <name type="synonym">Curculio ferrugineus</name>
    <dbReference type="NCBI Taxonomy" id="354439"/>
    <lineage>
        <taxon>Eukaryota</taxon>
        <taxon>Metazoa</taxon>
        <taxon>Ecdysozoa</taxon>
        <taxon>Arthropoda</taxon>
        <taxon>Hexapoda</taxon>
        <taxon>Insecta</taxon>
        <taxon>Pterygota</taxon>
        <taxon>Neoptera</taxon>
        <taxon>Endopterygota</taxon>
        <taxon>Coleoptera</taxon>
        <taxon>Polyphaga</taxon>
        <taxon>Cucujiformia</taxon>
        <taxon>Curculionidae</taxon>
        <taxon>Dryophthorinae</taxon>
        <taxon>Rhynchophorus</taxon>
    </lineage>
</organism>
<evidence type="ECO:0000256" key="4">
    <source>
        <dbReference type="SAM" id="MobiDB-lite"/>
    </source>
</evidence>
<keyword evidence="1" id="KW-0479">Metal-binding</keyword>
<dbReference type="EMBL" id="JAACXV010000176">
    <property type="protein sequence ID" value="KAF7282371.1"/>
    <property type="molecule type" value="Genomic_DNA"/>
</dbReference>
<reference evidence="6" key="1">
    <citation type="submission" date="2020-08" db="EMBL/GenBank/DDBJ databases">
        <title>Genome sequencing and assembly of the red palm weevil Rhynchophorus ferrugineus.</title>
        <authorList>
            <person name="Dias G.B."/>
            <person name="Bergman C.M."/>
            <person name="Manee M."/>
        </authorList>
    </citation>
    <scope>NUCLEOTIDE SEQUENCE</scope>
    <source>
        <strain evidence="6">AA-2017</strain>
        <tissue evidence="6">Whole larva</tissue>
    </source>
</reference>
<evidence type="ECO:0000259" key="5">
    <source>
        <dbReference type="Pfam" id="PF04500"/>
    </source>
</evidence>
<evidence type="ECO:0000256" key="2">
    <source>
        <dbReference type="ARBA" id="ARBA00022771"/>
    </source>
</evidence>
<dbReference type="Gene3D" id="2.20.25.240">
    <property type="match status" value="2"/>
</dbReference>
<sequence length="206" mass="24273">MSSEKTIRVKSSQQHAHNHLPSYDDPITVTTAVYFTAGLKYPMLIMDDFEYCVQEKRETSIYWRCTQASKNHCHARLLTFGKTVRIKSSAPHNHLPTFKGEHANLLRENFIVQQSRTVHFAPGRKHPIMIIDGYEYKLQLRNDTKSNWCCTQDNKYRCKVRLMATGNLVQIKDCEHTHDRTFKGNYEDLRSHSVTLEYTKKFRRLY</sequence>
<name>A0A834MFF7_RHYFE</name>
<feature type="region of interest" description="Disordered" evidence="4">
    <location>
        <begin position="1"/>
        <end position="21"/>
    </location>
</feature>
<feature type="compositionally biased region" description="Polar residues" evidence="4">
    <location>
        <begin position="1"/>
        <end position="15"/>
    </location>
</feature>
<evidence type="ECO:0000256" key="3">
    <source>
        <dbReference type="ARBA" id="ARBA00022833"/>
    </source>
</evidence>
<evidence type="ECO:0000313" key="6">
    <source>
        <dbReference type="EMBL" id="KAF7282371.1"/>
    </source>
</evidence>
<dbReference type="Proteomes" id="UP000625711">
    <property type="component" value="Unassembled WGS sequence"/>
</dbReference>
<dbReference type="AlphaFoldDB" id="A0A834MFF7"/>
<dbReference type="InterPro" id="IPR007588">
    <property type="entry name" value="Znf_FLYWCH"/>
</dbReference>
<keyword evidence="2" id="KW-0863">Zinc-finger</keyword>
<dbReference type="OrthoDB" id="6679857at2759"/>
<evidence type="ECO:0000256" key="1">
    <source>
        <dbReference type="ARBA" id="ARBA00022723"/>
    </source>
</evidence>
<evidence type="ECO:0000313" key="7">
    <source>
        <dbReference type="Proteomes" id="UP000625711"/>
    </source>
</evidence>
<dbReference type="GO" id="GO:0008270">
    <property type="term" value="F:zinc ion binding"/>
    <property type="evidence" value="ECO:0007669"/>
    <property type="project" value="UniProtKB-KW"/>
</dbReference>
<keyword evidence="3" id="KW-0862">Zinc</keyword>
<gene>
    <name evidence="6" type="ORF">GWI33_002749</name>
</gene>